<feature type="domain" description="DUF6593" evidence="1">
    <location>
        <begin position="142"/>
        <end position="299"/>
    </location>
</feature>
<accession>A0A0D7BT30</accession>
<sequence length="306" mass="34054">MNNDTQLFEKYGRSVSPCLSLAGQAGQGHHPNCKMALVRSLGGMIVPGLQRSTCLSTDHHRLPLGLHLTPLHVFQPTTTFTAMVFTPPTSFVIRSREYSNGTEFSDGLEDNLMPDHYVRRLWRQPTMSGPGGKTIQFINKDSTERAVLYSLTEAGSSVVMRKGNASASGQEIARAQWDHRNPDRSQISLDNQSGLFKDVIKKSGAMSYFTAASVTQTRAFIGPDGQEYKWKVVLEGDNAMFPDSYHRTLYRRGIAHPLATTARLVQRDGDSGTESFPIYIAEDGMWMESWIVASVMLLQGYDRLTN</sequence>
<dbReference type="AlphaFoldDB" id="A0A0D7BT30"/>
<dbReference type="InterPro" id="IPR046528">
    <property type="entry name" value="DUF6593"/>
</dbReference>
<dbReference type="Pfam" id="PF20236">
    <property type="entry name" value="DUF6593"/>
    <property type="match status" value="1"/>
</dbReference>
<proteinExistence type="predicted"/>
<dbReference type="Proteomes" id="UP000054007">
    <property type="component" value="Unassembled WGS sequence"/>
</dbReference>
<protein>
    <recommendedName>
        <fullName evidence="1">DUF6593 domain-containing protein</fullName>
    </recommendedName>
</protein>
<organism evidence="2 3">
    <name type="scientific">Cylindrobasidium torrendii FP15055 ss-10</name>
    <dbReference type="NCBI Taxonomy" id="1314674"/>
    <lineage>
        <taxon>Eukaryota</taxon>
        <taxon>Fungi</taxon>
        <taxon>Dikarya</taxon>
        <taxon>Basidiomycota</taxon>
        <taxon>Agaricomycotina</taxon>
        <taxon>Agaricomycetes</taxon>
        <taxon>Agaricomycetidae</taxon>
        <taxon>Agaricales</taxon>
        <taxon>Marasmiineae</taxon>
        <taxon>Physalacriaceae</taxon>
        <taxon>Cylindrobasidium</taxon>
    </lineage>
</organism>
<dbReference type="EMBL" id="KN880440">
    <property type="protein sequence ID" value="KIY72751.1"/>
    <property type="molecule type" value="Genomic_DNA"/>
</dbReference>
<evidence type="ECO:0000313" key="3">
    <source>
        <dbReference type="Proteomes" id="UP000054007"/>
    </source>
</evidence>
<evidence type="ECO:0000259" key="1">
    <source>
        <dbReference type="Pfam" id="PF20236"/>
    </source>
</evidence>
<keyword evidence="3" id="KW-1185">Reference proteome</keyword>
<reference evidence="2 3" key="1">
    <citation type="journal article" date="2015" name="Fungal Genet. Biol.">
        <title>Evolution of novel wood decay mechanisms in Agaricales revealed by the genome sequences of Fistulina hepatica and Cylindrobasidium torrendii.</title>
        <authorList>
            <person name="Floudas D."/>
            <person name="Held B.W."/>
            <person name="Riley R."/>
            <person name="Nagy L.G."/>
            <person name="Koehler G."/>
            <person name="Ransdell A.S."/>
            <person name="Younus H."/>
            <person name="Chow J."/>
            <person name="Chiniquy J."/>
            <person name="Lipzen A."/>
            <person name="Tritt A."/>
            <person name="Sun H."/>
            <person name="Haridas S."/>
            <person name="LaButti K."/>
            <person name="Ohm R.A."/>
            <person name="Kues U."/>
            <person name="Blanchette R.A."/>
            <person name="Grigoriev I.V."/>
            <person name="Minto R.E."/>
            <person name="Hibbett D.S."/>
        </authorList>
    </citation>
    <scope>NUCLEOTIDE SEQUENCE [LARGE SCALE GENOMIC DNA]</scope>
    <source>
        <strain evidence="2 3">FP15055 ss-10</strain>
    </source>
</reference>
<evidence type="ECO:0000313" key="2">
    <source>
        <dbReference type="EMBL" id="KIY72751.1"/>
    </source>
</evidence>
<gene>
    <name evidence="2" type="ORF">CYLTODRAFT_485994</name>
</gene>
<dbReference type="OrthoDB" id="3360976at2759"/>
<name>A0A0D7BT30_9AGAR</name>